<feature type="domain" description="HTH tetR-type" evidence="3">
    <location>
        <begin position="12"/>
        <end position="72"/>
    </location>
</feature>
<dbReference type="PANTHER" id="PTHR43479">
    <property type="entry name" value="ACREF/ENVCD OPERON REPRESSOR-RELATED"/>
    <property type="match status" value="1"/>
</dbReference>
<keyword evidence="1 2" id="KW-0238">DNA-binding</keyword>
<feature type="DNA-binding region" description="H-T-H motif" evidence="2">
    <location>
        <begin position="35"/>
        <end position="54"/>
    </location>
</feature>
<dbReference type="PANTHER" id="PTHR43479:SF11">
    <property type="entry name" value="ACREF_ENVCD OPERON REPRESSOR-RELATED"/>
    <property type="match status" value="1"/>
</dbReference>
<comment type="caution">
    <text evidence="4">The sequence shown here is derived from an EMBL/GenBank/DDBJ whole genome shotgun (WGS) entry which is preliminary data.</text>
</comment>
<dbReference type="PROSITE" id="PS01081">
    <property type="entry name" value="HTH_TETR_1"/>
    <property type="match status" value="1"/>
</dbReference>
<dbReference type="GeneID" id="75069560"/>
<evidence type="ECO:0000313" key="4">
    <source>
        <dbReference type="EMBL" id="EDP20641.1"/>
    </source>
</evidence>
<dbReference type="EMBL" id="ABED02000029">
    <property type="protein sequence ID" value="EDP20641.1"/>
    <property type="molecule type" value="Genomic_DNA"/>
</dbReference>
<protein>
    <submittedName>
        <fullName evidence="4">Transcriptional regulator, TetR family</fullName>
    </submittedName>
</protein>
<dbReference type="SUPFAM" id="SSF46689">
    <property type="entry name" value="Homeodomain-like"/>
    <property type="match status" value="1"/>
</dbReference>
<dbReference type="InterPro" id="IPR001647">
    <property type="entry name" value="HTH_TetR"/>
</dbReference>
<proteinExistence type="predicted"/>
<reference evidence="4 5" key="1">
    <citation type="submission" date="2007-09" db="EMBL/GenBank/DDBJ databases">
        <title>Draft genome sequence of Faecalibacterium prausnitzii M21/2.</title>
        <authorList>
            <person name="Sudarsanam P."/>
            <person name="Ley R."/>
            <person name="Guruge J."/>
            <person name="Turnbaugh P.J."/>
            <person name="Mahowald M."/>
            <person name="Liep D."/>
            <person name="Gordon J."/>
        </authorList>
    </citation>
    <scope>NUCLEOTIDE SEQUENCE [LARGE SCALE GENOMIC DNA]</scope>
    <source>
        <strain evidence="4 5">M21/2</strain>
    </source>
</reference>
<dbReference type="GO" id="GO:0003677">
    <property type="term" value="F:DNA binding"/>
    <property type="evidence" value="ECO:0007669"/>
    <property type="project" value="UniProtKB-UniRule"/>
</dbReference>
<dbReference type="Proteomes" id="UP000005945">
    <property type="component" value="Unassembled WGS sequence"/>
</dbReference>
<dbReference type="InterPro" id="IPR050624">
    <property type="entry name" value="HTH-type_Tx_Regulator"/>
</dbReference>
<gene>
    <name evidence="4" type="ORF">FAEPRAM212_03438</name>
</gene>
<sequence>MARKSYSDKEREQVKESLMITVLQSIVKQGLVHSSIDTLCKKVGISKTFFYSFFPSKEELVLQALRYQQPKLLRYAQELMDDPKLSWRESVKAFLKNCCYGGKAGFAILSIEEEQQVHRCLSKESFQEFRNEQARLYHDLLTIFGVPENKVDPRLFGNLSLTTMMIYKAIPDAMPFLFPEVADDMVEFQINALLDEMQRAKKNQ</sequence>
<dbReference type="HOGENOM" id="CLU_098215_0_0_9"/>
<dbReference type="AlphaFoldDB" id="A8SHQ5"/>
<dbReference type="InterPro" id="IPR009057">
    <property type="entry name" value="Homeodomain-like_sf"/>
</dbReference>
<evidence type="ECO:0000313" key="5">
    <source>
        <dbReference type="Proteomes" id="UP000005945"/>
    </source>
</evidence>
<evidence type="ECO:0000256" key="2">
    <source>
        <dbReference type="PROSITE-ProRule" id="PRU00335"/>
    </source>
</evidence>
<evidence type="ECO:0000259" key="3">
    <source>
        <dbReference type="PROSITE" id="PS50977"/>
    </source>
</evidence>
<name>A8SHQ5_9FIRM</name>
<dbReference type="Pfam" id="PF00440">
    <property type="entry name" value="TetR_N"/>
    <property type="match status" value="1"/>
</dbReference>
<reference evidence="4 5" key="2">
    <citation type="submission" date="2007-09" db="EMBL/GenBank/DDBJ databases">
        <authorList>
            <person name="Fulton L."/>
            <person name="Clifton S."/>
            <person name="Fulton B."/>
            <person name="Xu J."/>
            <person name="Minx P."/>
            <person name="Pepin K.H."/>
            <person name="Johnson M."/>
            <person name="Thiruvilangam P."/>
            <person name="Bhonagiri V."/>
            <person name="Nash W.E."/>
            <person name="Mardis E.R."/>
            <person name="Wilson R.K."/>
        </authorList>
    </citation>
    <scope>NUCLEOTIDE SEQUENCE [LARGE SCALE GENOMIC DNA]</scope>
    <source>
        <strain evidence="4 5">M21/2</strain>
    </source>
</reference>
<dbReference type="InterPro" id="IPR023772">
    <property type="entry name" value="DNA-bd_HTH_TetR-type_CS"/>
</dbReference>
<accession>A8SHQ5</accession>
<dbReference type="RefSeq" id="WP_005927959.1">
    <property type="nucleotide sequence ID" value="NZ_DS483503.1"/>
</dbReference>
<organism evidence="4 5">
    <name type="scientific">Faecalibacterium prausnitzii M21/2</name>
    <dbReference type="NCBI Taxonomy" id="411485"/>
    <lineage>
        <taxon>Bacteria</taxon>
        <taxon>Bacillati</taxon>
        <taxon>Bacillota</taxon>
        <taxon>Clostridia</taxon>
        <taxon>Eubacteriales</taxon>
        <taxon>Oscillospiraceae</taxon>
        <taxon>Faecalibacterium</taxon>
    </lineage>
</organism>
<dbReference type="Gene3D" id="1.10.357.10">
    <property type="entry name" value="Tetracycline Repressor, domain 2"/>
    <property type="match status" value="1"/>
</dbReference>
<evidence type="ECO:0000256" key="1">
    <source>
        <dbReference type="ARBA" id="ARBA00023125"/>
    </source>
</evidence>
<dbReference type="PROSITE" id="PS50977">
    <property type="entry name" value="HTH_TETR_2"/>
    <property type="match status" value="1"/>
</dbReference>